<dbReference type="GO" id="GO:0003735">
    <property type="term" value="F:structural constituent of ribosome"/>
    <property type="evidence" value="ECO:0007669"/>
    <property type="project" value="InterPro"/>
</dbReference>
<sequence length="180" mass="20206">MNLKQHYQEKVVPKLMEEFGVKNRLAVPGVKRVVVNIGLKEAANDKGVLDKAGSQLAVITGQKPKVTRAKKSIANFKLREGSPVGLTVTMRGKRMRDFMTKLFNIVLPKVRDFHGVSDISFDRNGNYTLGLTEQIVFPEIDYSKIDKIRGLEVSFVIQSGDAKISKRLLKLLGLPFKKEH</sequence>
<dbReference type="GO" id="GO:0000049">
    <property type="term" value="F:tRNA binding"/>
    <property type="evidence" value="ECO:0007669"/>
    <property type="project" value="UniProtKB-UniRule"/>
</dbReference>
<keyword evidence="2 5" id="KW-0689">Ribosomal protein</keyword>
<dbReference type="Proteomes" id="UP000178176">
    <property type="component" value="Unassembled WGS sequence"/>
</dbReference>
<accession>A0A1F4YGN2</accession>
<dbReference type="Gene3D" id="3.30.1440.10">
    <property type="match status" value="1"/>
</dbReference>
<dbReference type="AlphaFoldDB" id="A0A1F4YGN2"/>
<dbReference type="GO" id="GO:0019843">
    <property type="term" value="F:rRNA binding"/>
    <property type="evidence" value="ECO:0007669"/>
    <property type="project" value="UniProtKB-UniRule"/>
</dbReference>
<proteinExistence type="inferred from homology"/>
<feature type="domain" description="Large ribosomal subunit protein uL5 C-terminal" evidence="8">
    <location>
        <begin position="83"/>
        <end position="176"/>
    </location>
</feature>
<evidence type="ECO:0000259" key="7">
    <source>
        <dbReference type="Pfam" id="PF00281"/>
    </source>
</evidence>
<name>A0A1F4YGN2_9BACT</name>
<comment type="caution">
    <text evidence="9">The sequence shown here is derived from an EMBL/GenBank/DDBJ whole genome shotgun (WGS) entry which is preliminary data.</text>
</comment>
<dbReference type="GO" id="GO:1990904">
    <property type="term" value="C:ribonucleoprotein complex"/>
    <property type="evidence" value="ECO:0007669"/>
    <property type="project" value="UniProtKB-KW"/>
</dbReference>
<dbReference type="Pfam" id="PF00673">
    <property type="entry name" value="Ribosomal_L5_C"/>
    <property type="match status" value="1"/>
</dbReference>
<dbReference type="InterPro" id="IPR002132">
    <property type="entry name" value="Ribosomal_uL5"/>
</dbReference>
<evidence type="ECO:0000256" key="4">
    <source>
        <dbReference type="ARBA" id="ARBA00035245"/>
    </source>
</evidence>
<evidence type="ECO:0000313" key="9">
    <source>
        <dbReference type="EMBL" id="OGC93034.1"/>
    </source>
</evidence>
<dbReference type="GO" id="GO:0005840">
    <property type="term" value="C:ribosome"/>
    <property type="evidence" value="ECO:0007669"/>
    <property type="project" value="UniProtKB-KW"/>
</dbReference>
<dbReference type="InterPro" id="IPR020930">
    <property type="entry name" value="Ribosomal_uL5_bac-type"/>
</dbReference>
<dbReference type="FunFam" id="3.30.1440.10:FF:000001">
    <property type="entry name" value="50S ribosomal protein L5"/>
    <property type="match status" value="1"/>
</dbReference>
<keyword evidence="5" id="KW-0699">rRNA-binding</keyword>
<keyword evidence="5" id="KW-0820">tRNA-binding</keyword>
<dbReference type="PIRSF" id="PIRSF002161">
    <property type="entry name" value="Ribosomal_L5"/>
    <property type="match status" value="1"/>
</dbReference>
<comment type="subunit">
    <text evidence="5">Part of the 50S ribosomal subunit; part of the 5S rRNA/L5/L18/L25 subcomplex. Contacts the 5S rRNA and the P site tRNA. Forms a bridge to the 30S subunit in the 70S ribosome.</text>
</comment>
<dbReference type="GO" id="GO:0006412">
    <property type="term" value="P:translation"/>
    <property type="evidence" value="ECO:0007669"/>
    <property type="project" value="UniProtKB-UniRule"/>
</dbReference>
<dbReference type="InterPro" id="IPR031310">
    <property type="entry name" value="Ribosomal_uL5_N"/>
</dbReference>
<protein>
    <recommendedName>
        <fullName evidence="4 5">Large ribosomal subunit protein uL5</fullName>
    </recommendedName>
</protein>
<comment type="function">
    <text evidence="5">This is 1 of the proteins that bind and probably mediate the attachment of the 5S RNA into the large ribosomal subunit, where it forms part of the central protuberance. In the 70S ribosome it contacts protein S13 of the 30S subunit (bridge B1b), connecting the 2 subunits; this bridge is implicated in subunit movement. Contacts the P site tRNA; the 5S rRNA and some of its associated proteins might help stabilize positioning of ribosome-bound tRNAs.</text>
</comment>
<evidence type="ECO:0000256" key="5">
    <source>
        <dbReference type="HAMAP-Rule" id="MF_01333"/>
    </source>
</evidence>
<feature type="domain" description="Large ribosomal subunit protein uL5 N-terminal" evidence="7">
    <location>
        <begin position="23"/>
        <end position="79"/>
    </location>
</feature>
<evidence type="ECO:0000256" key="3">
    <source>
        <dbReference type="ARBA" id="ARBA00023274"/>
    </source>
</evidence>
<dbReference type="PANTHER" id="PTHR11994">
    <property type="entry name" value="60S RIBOSOMAL PROTEIN L11-RELATED"/>
    <property type="match status" value="1"/>
</dbReference>
<evidence type="ECO:0000313" key="10">
    <source>
        <dbReference type="Proteomes" id="UP000178176"/>
    </source>
</evidence>
<comment type="similarity">
    <text evidence="1 5 6">Belongs to the universal ribosomal protein uL5 family.</text>
</comment>
<evidence type="ECO:0000256" key="6">
    <source>
        <dbReference type="RuleBase" id="RU003930"/>
    </source>
</evidence>
<keyword evidence="5" id="KW-0694">RNA-binding</keyword>
<dbReference type="Pfam" id="PF00281">
    <property type="entry name" value="Ribosomal_L5"/>
    <property type="match status" value="1"/>
</dbReference>
<dbReference type="InterPro" id="IPR031309">
    <property type="entry name" value="Ribosomal_uL5_C"/>
</dbReference>
<evidence type="ECO:0000256" key="2">
    <source>
        <dbReference type="ARBA" id="ARBA00022980"/>
    </source>
</evidence>
<gene>
    <name evidence="5" type="primary">rplE</name>
    <name evidence="9" type="ORF">A2876_00605</name>
</gene>
<dbReference type="InterPro" id="IPR022803">
    <property type="entry name" value="Ribosomal_uL5_dom_sf"/>
</dbReference>
<dbReference type="NCBIfam" id="NF000585">
    <property type="entry name" value="PRK00010.1"/>
    <property type="match status" value="1"/>
</dbReference>
<dbReference type="EMBL" id="MEXH01000002">
    <property type="protein sequence ID" value="OGC93034.1"/>
    <property type="molecule type" value="Genomic_DNA"/>
</dbReference>
<evidence type="ECO:0000256" key="1">
    <source>
        <dbReference type="ARBA" id="ARBA00008553"/>
    </source>
</evidence>
<organism evidence="9 10">
    <name type="scientific">Candidatus Amesbacteria bacterium RIFCSPHIGHO2_01_FULL_48_32b</name>
    <dbReference type="NCBI Taxonomy" id="1797253"/>
    <lineage>
        <taxon>Bacteria</taxon>
        <taxon>Candidatus Amesiibacteriota</taxon>
    </lineage>
</organism>
<dbReference type="SUPFAM" id="SSF55282">
    <property type="entry name" value="RL5-like"/>
    <property type="match status" value="1"/>
</dbReference>
<dbReference type="HAMAP" id="MF_01333_B">
    <property type="entry name" value="Ribosomal_uL5_B"/>
    <property type="match status" value="1"/>
</dbReference>
<evidence type="ECO:0000259" key="8">
    <source>
        <dbReference type="Pfam" id="PF00673"/>
    </source>
</evidence>
<reference evidence="9 10" key="1">
    <citation type="journal article" date="2016" name="Nat. Commun.">
        <title>Thousands of microbial genomes shed light on interconnected biogeochemical processes in an aquifer system.</title>
        <authorList>
            <person name="Anantharaman K."/>
            <person name="Brown C.T."/>
            <person name="Hug L.A."/>
            <person name="Sharon I."/>
            <person name="Castelle C.J."/>
            <person name="Probst A.J."/>
            <person name="Thomas B.C."/>
            <person name="Singh A."/>
            <person name="Wilkins M.J."/>
            <person name="Karaoz U."/>
            <person name="Brodie E.L."/>
            <person name="Williams K.H."/>
            <person name="Hubbard S.S."/>
            <person name="Banfield J.F."/>
        </authorList>
    </citation>
    <scope>NUCLEOTIDE SEQUENCE [LARGE SCALE GENOMIC DNA]</scope>
</reference>
<keyword evidence="3 5" id="KW-0687">Ribonucleoprotein</keyword>